<protein>
    <submittedName>
        <fullName evidence="2">Metallo-dependent phosphatase-like protein</fullName>
    </submittedName>
</protein>
<dbReference type="GO" id="GO:0016787">
    <property type="term" value="F:hydrolase activity"/>
    <property type="evidence" value="ECO:0007669"/>
    <property type="project" value="InterPro"/>
</dbReference>
<dbReference type="Proteomes" id="UP001174997">
    <property type="component" value="Unassembled WGS sequence"/>
</dbReference>
<gene>
    <name evidence="2" type="ORF">QBC41DRAFT_269427</name>
</gene>
<proteinExistence type="predicted"/>
<feature type="domain" description="Calcineurin-like phosphoesterase" evidence="1">
    <location>
        <begin position="8"/>
        <end position="216"/>
    </location>
</feature>
<dbReference type="PANTHER" id="PTHR12905:SF0">
    <property type="entry name" value="CALCINEURIN-LIKE PHOSPHOESTERASE DOMAIN-CONTAINING PROTEIN"/>
    <property type="match status" value="1"/>
</dbReference>
<dbReference type="InterPro" id="IPR029052">
    <property type="entry name" value="Metallo-depent_PP-like"/>
</dbReference>
<organism evidence="2 3">
    <name type="scientific">Cercophora samala</name>
    <dbReference type="NCBI Taxonomy" id="330535"/>
    <lineage>
        <taxon>Eukaryota</taxon>
        <taxon>Fungi</taxon>
        <taxon>Dikarya</taxon>
        <taxon>Ascomycota</taxon>
        <taxon>Pezizomycotina</taxon>
        <taxon>Sordariomycetes</taxon>
        <taxon>Sordariomycetidae</taxon>
        <taxon>Sordariales</taxon>
        <taxon>Lasiosphaeriaceae</taxon>
        <taxon>Cercophora</taxon>
    </lineage>
</organism>
<evidence type="ECO:0000313" key="3">
    <source>
        <dbReference type="Proteomes" id="UP001174997"/>
    </source>
</evidence>
<sequence length="386" mass="42462">MDSPIKTKFLVLSDTHCIGNEKFNVPDVPVDVAIHCGDLTEGSRLLEFRTALDIMRQVNAPLKLIIAGNHDFTLDPPTFLRKKASGQGIFKGSPIVIDKHYGTHEAATSLLHSASSENIIFLDEGTHTFALSNGALLTVYASPYSPSRSNDKAFTYSRIEGHQFSIPSGVDVAITHSPPRGILDNDYSKKQAGCDWIYKAIAKAKPRMHCFGHIHEGWGAKLIGWREDDKDSDIPGGIDGQRSFRVESLSTLFRSKKDNQGEANAKAAKLQRLRNIGYAKTSHCAGDRHPIELGRNTLCVNAAIQPYGRGKHKQQPWVVEMELPAAKERVESKEAAAVEHVGENNQDSVEERCVDVVEEVSCLTTTVRGMDELSNTMARLSIKSAC</sequence>
<dbReference type="AlphaFoldDB" id="A0AA39ZIZ3"/>
<dbReference type="SUPFAM" id="SSF56300">
    <property type="entry name" value="Metallo-dependent phosphatases"/>
    <property type="match status" value="1"/>
</dbReference>
<evidence type="ECO:0000313" key="2">
    <source>
        <dbReference type="EMBL" id="KAK0671902.1"/>
    </source>
</evidence>
<comment type="caution">
    <text evidence="2">The sequence shown here is derived from an EMBL/GenBank/DDBJ whole genome shotgun (WGS) entry which is preliminary data.</text>
</comment>
<name>A0AA39ZIZ3_9PEZI</name>
<dbReference type="CDD" id="cd07379">
    <property type="entry name" value="MPP_239FB"/>
    <property type="match status" value="1"/>
</dbReference>
<dbReference type="Gene3D" id="3.60.21.10">
    <property type="match status" value="1"/>
</dbReference>
<dbReference type="EMBL" id="JAULSY010000017">
    <property type="protein sequence ID" value="KAK0671902.1"/>
    <property type="molecule type" value="Genomic_DNA"/>
</dbReference>
<reference evidence="2" key="1">
    <citation type="submission" date="2023-06" db="EMBL/GenBank/DDBJ databases">
        <title>Genome-scale phylogeny and comparative genomics of the fungal order Sordariales.</title>
        <authorList>
            <consortium name="Lawrence Berkeley National Laboratory"/>
            <person name="Hensen N."/>
            <person name="Bonometti L."/>
            <person name="Westerberg I."/>
            <person name="Brannstrom I.O."/>
            <person name="Guillou S."/>
            <person name="Cros-Aarteil S."/>
            <person name="Calhoun S."/>
            <person name="Haridas S."/>
            <person name="Kuo A."/>
            <person name="Mondo S."/>
            <person name="Pangilinan J."/>
            <person name="Riley R."/>
            <person name="Labutti K."/>
            <person name="Andreopoulos B."/>
            <person name="Lipzen A."/>
            <person name="Chen C."/>
            <person name="Yanf M."/>
            <person name="Daum C."/>
            <person name="Ng V."/>
            <person name="Clum A."/>
            <person name="Steindorff A."/>
            <person name="Ohm R."/>
            <person name="Martin F."/>
            <person name="Silar P."/>
            <person name="Natvig D."/>
            <person name="Lalanne C."/>
            <person name="Gautier V."/>
            <person name="Ament-Velasquez S.L."/>
            <person name="Kruys A."/>
            <person name="Hutchinson M.I."/>
            <person name="Powell A.J."/>
            <person name="Barry K."/>
            <person name="Miller A.N."/>
            <person name="Grigoriev I.V."/>
            <person name="Debuchy R."/>
            <person name="Gladieux P."/>
            <person name="Thoren M.H."/>
            <person name="Johannesson H."/>
        </authorList>
    </citation>
    <scope>NUCLEOTIDE SEQUENCE</scope>
    <source>
        <strain evidence="2">CBS 307.81</strain>
    </source>
</reference>
<evidence type="ECO:0000259" key="1">
    <source>
        <dbReference type="Pfam" id="PF00149"/>
    </source>
</evidence>
<dbReference type="InterPro" id="IPR004843">
    <property type="entry name" value="Calcineurin-like_PHP"/>
</dbReference>
<keyword evidence="3" id="KW-1185">Reference proteome</keyword>
<dbReference type="Pfam" id="PF00149">
    <property type="entry name" value="Metallophos"/>
    <property type="match status" value="1"/>
</dbReference>
<dbReference type="PANTHER" id="PTHR12905">
    <property type="entry name" value="METALLOPHOSPHOESTERASE"/>
    <property type="match status" value="1"/>
</dbReference>
<dbReference type="InterPro" id="IPR051693">
    <property type="entry name" value="UPF0046_metallophosphoest"/>
</dbReference>
<accession>A0AA39ZIZ3</accession>